<dbReference type="InterPro" id="IPR013525">
    <property type="entry name" value="ABC2_TM"/>
</dbReference>
<feature type="transmembrane region" description="Helical" evidence="8">
    <location>
        <begin position="254"/>
        <end position="276"/>
    </location>
</feature>
<feature type="transmembrane region" description="Helical" evidence="8">
    <location>
        <begin position="364"/>
        <end position="385"/>
    </location>
</feature>
<keyword evidence="11" id="KW-1185">Reference proteome</keyword>
<name>A0ABW7H0G0_9BURK</name>
<comment type="similarity">
    <text evidence="2">Belongs to the ABC-2 integral membrane protein family.</text>
</comment>
<organism evidence="10 11">
    <name type="scientific">Pelomonas baiyunensis</name>
    <dbReference type="NCBI Taxonomy" id="3299026"/>
    <lineage>
        <taxon>Bacteria</taxon>
        <taxon>Pseudomonadati</taxon>
        <taxon>Pseudomonadota</taxon>
        <taxon>Betaproteobacteria</taxon>
        <taxon>Burkholderiales</taxon>
        <taxon>Sphaerotilaceae</taxon>
        <taxon>Roseateles</taxon>
    </lineage>
</organism>
<proteinExistence type="inferred from homology"/>
<evidence type="ECO:0000256" key="5">
    <source>
        <dbReference type="ARBA" id="ARBA00022692"/>
    </source>
</evidence>
<sequence>MNAVLALVRAELLLHFSNRRAVLMSIVAPILIAAFFGSLFGGSSKPSTIPIAVVDRDDSPLSRQVVAALQADALLKTQLLPEADALAAVRAGTLRAVAVLPAGLGQQAGAALFGAGTKPEIQLHYDPSQASALAVVRGLLAQTVMQEVSRSTFSAHSPMLGQMKQQVVQAHDLDPTRRAELVRMFDSIQAVQQREAADAAAAAAASAAGAKGAAGGASAPAGGLSMPYTTREIEAVQTSANAAPAAYNSYAHSFAGMGVQFILMSGVELGLGLLLMRRLGLWKRLRAAPLSRTQLLGSRILAGAAIALVVFTVIYAVAMAAFGVRVRGSAAGLALVLVCFSLLTASFGLLIAALGRTPEATRGLAILATLLMVMLGGAWVPSFIFPEWLQTVSLAVPTRWAVDALDAMTWRGQPFSAAVLPSAVMLGFTAAFGAVAVWRFRWEE</sequence>
<keyword evidence="5 8" id="KW-0812">Transmembrane</keyword>
<dbReference type="Gene3D" id="3.40.1710.10">
    <property type="entry name" value="abc type-2 transporter like domain"/>
    <property type="match status" value="1"/>
</dbReference>
<evidence type="ECO:0000256" key="4">
    <source>
        <dbReference type="ARBA" id="ARBA00022475"/>
    </source>
</evidence>
<dbReference type="PROSITE" id="PS51012">
    <property type="entry name" value="ABC_TM2"/>
    <property type="match status" value="1"/>
</dbReference>
<evidence type="ECO:0000256" key="2">
    <source>
        <dbReference type="ARBA" id="ARBA00007783"/>
    </source>
</evidence>
<dbReference type="PANTHER" id="PTHR30294">
    <property type="entry name" value="MEMBRANE COMPONENT OF ABC TRANSPORTER YHHJ-RELATED"/>
    <property type="match status" value="1"/>
</dbReference>
<feature type="domain" description="ABC transmembrane type-2" evidence="9">
    <location>
        <begin position="218"/>
        <end position="443"/>
    </location>
</feature>
<evidence type="ECO:0000256" key="7">
    <source>
        <dbReference type="ARBA" id="ARBA00023136"/>
    </source>
</evidence>
<protein>
    <submittedName>
        <fullName evidence="10">ABC transporter permease</fullName>
    </submittedName>
</protein>
<dbReference type="RefSeq" id="WP_394385565.1">
    <property type="nucleotide sequence ID" value="NZ_JBIGIB010000003.1"/>
</dbReference>
<comment type="caution">
    <text evidence="10">The sequence shown here is derived from an EMBL/GenBank/DDBJ whole genome shotgun (WGS) entry which is preliminary data.</text>
</comment>
<feature type="transmembrane region" description="Helical" evidence="8">
    <location>
        <begin position="415"/>
        <end position="438"/>
    </location>
</feature>
<feature type="transmembrane region" description="Helical" evidence="8">
    <location>
        <begin position="21"/>
        <end position="41"/>
    </location>
</feature>
<evidence type="ECO:0000256" key="8">
    <source>
        <dbReference type="SAM" id="Phobius"/>
    </source>
</evidence>
<evidence type="ECO:0000256" key="6">
    <source>
        <dbReference type="ARBA" id="ARBA00022989"/>
    </source>
</evidence>
<feature type="transmembrane region" description="Helical" evidence="8">
    <location>
        <begin position="330"/>
        <end position="352"/>
    </location>
</feature>
<accession>A0ABW7H0G0</accession>
<evidence type="ECO:0000313" key="10">
    <source>
        <dbReference type="EMBL" id="MFG6467722.1"/>
    </source>
</evidence>
<evidence type="ECO:0000313" key="11">
    <source>
        <dbReference type="Proteomes" id="UP001606303"/>
    </source>
</evidence>
<evidence type="ECO:0000259" key="9">
    <source>
        <dbReference type="PROSITE" id="PS51012"/>
    </source>
</evidence>
<dbReference type="PANTHER" id="PTHR30294:SF38">
    <property type="entry name" value="TRANSPORT PERMEASE PROTEIN"/>
    <property type="match status" value="1"/>
</dbReference>
<dbReference type="InterPro" id="IPR051449">
    <property type="entry name" value="ABC-2_transporter_component"/>
</dbReference>
<keyword evidence="6 8" id="KW-1133">Transmembrane helix</keyword>
<keyword evidence="7 8" id="KW-0472">Membrane</keyword>
<dbReference type="EMBL" id="JBIGIB010000003">
    <property type="protein sequence ID" value="MFG6467722.1"/>
    <property type="molecule type" value="Genomic_DNA"/>
</dbReference>
<comment type="subcellular location">
    <subcellularLocation>
        <location evidence="1">Cell membrane</location>
        <topology evidence="1">Multi-pass membrane protein</topology>
    </subcellularLocation>
</comment>
<dbReference type="InterPro" id="IPR047817">
    <property type="entry name" value="ABC2_TM_bact-type"/>
</dbReference>
<dbReference type="Pfam" id="PF12698">
    <property type="entry name" value="ABC2_membrane_3"/>
    <property type="match status" value="1"/>
</dbReference>
<dbReference type="Proteomes" id="UP001606303">
    <property type="component" value="Unassembled WGS sequence"/>
</dbReference>
<keyword evidence="3" id="KW-0813">Transport</keyword>
<evidence type="ECO:0000256" key="1">
    <source>
        <dbReference type="ARBA" id="ARBA00004651"/>
    </source>
</evidence>
<gene>
    <name evidence="10" type="ORF">ACG01O_13940</name>
</gene>
<evidence type="ECO:0000256" key="3">
    <source>
        <dbReference type="ARBA" id="ARBA00022448"/>
    </source>
</evidence>
<feature type="transmembrane region" description="Helical" evidence="8">
    <location>
        <begin position="300"/>
        <end position="324"/>
    </location>
</feature>
<reference evidence="10 11" key="1">
    <citation type="submission" date="2024-08" db="EMBL/GenBank/DDBJ databases">
        <authorList>
            <person name="Lu H."/>
        </authorList>
    </citation>
    <scope>NUCLEOTIDE SEQUENCE [LARGE SCALE GENOMIC DNA]</scope>
    <source>
        <strain evidence="10 11">BYS87W</strain>
    </source>
</reference>
<keyword evidence="4" id="KW-1003">Cell membrane</keyword>